<protein>
    <submittedName>
        <fullName evidence="1">DUF1934 domain-containing protein</fullName>
    </submittedName>
</protein>
<comment type="caution">
    <text evidence="1">The sequence shown here is derived from an EMBL/GenBank/DDBJ whole genome shotgun (WGS) entry which is preliminary data.</text>
</comment>
<proteinExistence type="predicted"/>
<reference evidence="1" key="2">
    <citation type="submission" date="2021-04" db="EMBL/GenBank/DDBJ databases">
        <authorList>
            <person name="Gilroy R."/>
        </authorList>
    </citation>
    <scope>NUCLEOTIDE SEQUENCE</scope>
    <source>
        <strain evidence="1">B5_2728</strain>
    </source>
</reference>
<dbReference type="Gene3D" id="2.40.128.20">
    <property type="match status" value="1"/>
</dbReference>
<sequence length="143" mass="15760">MNEDFLICIKGRMDQQGERDEIELMTHGSFVQRGNHYFITYKETETTGYAGCTTTIKAALDGSRVTMIRFGAASSQLVIEKGVRHVCHYETGHGSITLGVAADSIQSQLGQDGGELEFTYTLDADQDKVLSSNHVQIIVKRVA</sequence>
<dbReference type="AlphaFoldDB" id="A0A948WUL2"/>
<reference evidence="1" key="1">
    <citation type="journal article" date="2021" name="PeerJ">
        <title>Extensive microbial diversity within the chicken gut microbiome revealed by metagenomics and culture.</title>
        <authorList>
            <person name="Gilroy R."/>
            <person name="Ravi A."/>
            <person name="Getino M."/>
            <person name="Pursley I."/>
            <person name="Horton D.L."/>
            <person name="Alikhan N.F."/>
            <person name="Baker D."/>
            <person name="Gharbi K."/>
            <person name="Hall N."/>
            <person name="Watson M."/>
            <person name="Adriaenssens E.M."/>
            <person name="Foster-Nyarko E."/>
            <person name="Jarju S."/>
            <person name="Secka A."/>
            <person name="Antonio M."/>
            <person name="Oren A."/>
            <person name="Chaudhuri R.R."/>
            <person name="La Ragione R."/>
            <person name="Hildebrand F."/>
            <person name="Pallen M.J."/>
        </authorList>
    </citation>
    <scope>NUCLEOTIDE SEQUENCE</scope>
    <source>
        <strain evidence="1">B5_2728</strain>
    </source>
</reference>
<dbReference type="EMBL" id="JAHLFP010000040">
    <property type="protein sequence ID" value="MBU3806258.1"/>
    <property type="molecule type" value="Genomic_DNA"/>
</dbReference>
<evidence type="ECO:0000313" key="1">
    <source>
        <dbReference type="EMBL" id="MBU3806258.1"/>
    </source>
</evidence>
<dbReference type="SUPFAM" id="SSF50814">
    <property type="entry name" value="Lipocalins"/>
    <property type="match status" value="1"/>
</dbReference>
<gene>
    <name evidence="1" type="ORF">H9882_05130</name>
</gene>
<accession>A0A948WUL2</accession>
<dbReference type="InterPro" id="IPR012674">
    <property type="entry name" value="Calycin"/>
</dbReference>
<dbReference type="Pfam" id="PF09148">
    <property type="entry name" value="DUF1934"/>
    <property type="match status" value="1"/>
</dbReference>
<evidence type="ECO:0000313" key="2">
    <source>
        <dbReference type="Proteomes" id="UP000713596"/>
    </source>
</evidence>
<organism evidence="1 2">
    <name type="scientific">Candidatus Allofournierella pullistercoris</name>
    <dbReference type="NCBI Taxonomy" id="2838597"/>
    <lineage>
        <taxon>Bacteria</taxon>
        <taxon>Bacillati</taxon>
        <taxon>Bacillota</taxon>
        <taxon>Clostridia</taxon>
        <taxon>Eubacteriales</taxon>
        <taxon>Oscillospiraceae</taxon>
        <taxon>Allofournierella</taxon>
    </lineage>
</organism>
<dbReference type="Proteomes" id="UP000713596">
    <property type="component" value="Unassembled WGS sequence"/>
</dbReference>
<name>A0A948WUL2_9FIRM</name>
<dbReference type="InterPro" id="IPR015231">
    <property type="entry name" value="DUF1934"/>
</dbReference>